<dbReference type="EMBL" id="JAEPRE010000059">
    <property type="protein sequence ID" value="KAG2234188.1"/>
    <property type="molecule type" value="Genomic_DNA"/>
</dbReference>
<protein>
    <submittedName>
        <fullName evidence="1">Uncharacterized protein</fullName>
    </submittedName>
</protein>
<comment type="caution">
    <text evidence="1">The sequence shown here is derived from an EMBL/GenBank/DDBJ whole genome shotgun (WGS) entry which is preliminary data.</text>
</comment>
<gene>
    <name evidence="1" type="ORF">INT48_005988</name>
</gene>
<evidence type="ECO:0000313" key="2">
    <source>
        <dbReference type="Proteomes" id="UP000613177"/>
    </source>
</evidence>
<dbReference type="AlphaFoldDB" id="A0A8H7VZ99"/>
<proteinExistence type="predicted"/>
<keyword evidence="2" id="KW-1185">Reference proteome</keyword>
<accession>A0A8H7VZ99</accession>
<dbReference type="Proteomes" id="UP000613177">
    <property type="component" value="Unassembled WGS sequence"/>
</dbReference>
<name>A0A8H7VZ99_9FUNG</name>
<reference evidence="1" key="1">
    <citation type="submission" date="2021-01" db="EMBL/GenBank/DDBJ databases">
        <title>Metabolic potential, ecology and presence of endohyphal bacteria is reflected in genomic diversity of Mucoromycotina.</title>
        <authorList>
            <person name="Muszewska A."/>
            <person name="Okrasinska A."/>
            <person name="Steczkiewicz K."/>
            <person name="Drgas O."/>
            <person name="Orlowska M."/>
            <person name="Perlinska-Lenart U."/>
            <person name="Aleksandrzak-Piekarczyk T."/>
            <person name="Szatraj K."/>
            <person name="Zielenkiewicz U."/>
            <person name="Pilsyk S."/>
            <person name="Malc E."/>
            <person name="Mieczkowski P."/>
            <person name="Kruszewska J.S."/>
            <person name="Biernat P."/>
            <person name="Pawlowska J."/>
        </authorList>
    </citation>
    <scope>NUCLEOTIDE SEQUENCE</scope>
    <source>
        <strain evidence="1">WA0000018081</strain>
    </source>
</reference>
<organism evidence="1 2">
    <name type="scientific">Thamnidium elegans</name>
    <dbReference type="NCBI Taxonomy" id="101142"/>
    <lineage>
        <taxon>Eukaryota</taxon>
        <taxon>Fungi</taxon>
        <taxon>Fungi incertae sedis</taxon>
        <taxon>Mucoromycota</taxon>
        <taxon>Mucoromycotina</taxon>
        <taxon>Mucoromycetes</taxon>
        <taxon>Mucorales</taxon>
        <taxon>Mucorineae</taxon>
        <taxon>Mucoraceae</taxon>
        <taxon>Thamnidium</taxon>
    </lineage>
</organism>
<evidence type="ECO:0000313" key="1">
    <source>
        <dbReference type="EMBL" id="KAG2234188.1"/>
    </source>
</evidence>
<sequence>MQKARKNISNWKNGVYPLYKNLFGIIEDDRIIDIDHGVGCGPEDLTNKRMTKRHPFSVSSSSYKMRSGM</sequence>